<reference evidence="11" key="1">
    <citation type="submission" date="2021-02" db="EMBL/GenBank/DDBJ databases">
        <authorList>
            <person name="Bekaert M."/>
        </authorList>
    </citation>
    <scope>NUCLEOTIDE SEQUENCE</scope>
    <source>
        <strain evidence="11">IoA-00</strain>
    </source>
</reference>
<evidence type="ECO:0000256" key="6">
    <source>
        <dbReference type="ARBA" id="ARBA00022781"/>
    </source>
</evidence>
<gene>
    <name evidence="11" type="ORF">LSAA_7298</name>
</gene>
<dbReference type="EMBL" id="HG994582">
    <property type="protein sequence ID" value="CAF2907717.1"/>
    <property type="molecule type" value="Genomic_DNA"/>
</dbReference>
<organism evidence="11 12">
    <name type="scientific">Lepeophtheirus salmonis</name>
    <name type="common">Salmon louse</name>
    <name type="synonym">Caligus salmonis</name>
    <dbReference type="NCBI Taxonomy" id="72036"/>
    <lineage>
        <taxon>Eukaryota</taxon>
        <taxon>Metazoa</taxon>
        <taxon>Ecdysozoa</taxon>
        <taxon>Arthropoda</taxon>
        <taxon>Crustacea</taxon>
        <taxon>Multicrustacea</taxon>
        <taxon>Hexanauplia</taxon>
        <taxon>Copepoda</taxon>
        <taxon>Siphonostomatoida</taxon>
        <taxon>Caligidae</taxon>
        <taxon>Lepeophtheirus</taxon>
    </lineage>
</organism>
<comment type="similarity">
    <text evidence="2">Belongs to the otopetrin family.</text>
</comment>
<keyword evidence="5" id="KW-0812">Transmembrane</keyword>
<evidence type="ECO:0000256" key="7">
    <source>
        <dbReference type="ARBA" id="ARBA00022989"/>
    </source>
</evidence>
<name>A0A7R8H707_LEPSM</name>
<keyword evidence="7" id="KW-1133">Transmembrane helix</keyword>
<dbReference type="PANTHER" id="PTHR21522:SF61">
    <property type="entry name" value="PROTON CHANNEL OTOPLC"/>
    <property type="match status" value="1"/>
</dbReference>
<dbReference type="OrthoDB" id="6429739at2759"/>
<evidence type="ECO:0000313" key="12">
    <source>
        <dbReference type="Proteomes" id="UP000675881"/>
    </source>
</evidence>
<evidence type="ECO:0000256" key="2">
    <source>
        <dbReference type="ARBA" id="ARBA00006513"/>
    </source>
</evidence>
<evidence type="ECO:0000256" key="3">
    <source>
        <dbReference type="ARBA" id="ARBA00022448"/>
    </source>
</evidence>
<proteinExistence type="inferred from homology"/>
<dbReference type="PANTHER" id="PTHR21522">
    <property type="entry name" value="PROTON CHANNEL OTOP"/>
    <property type="match status" value="1"/>
</dbReference>
<evidence type="ECO:0000256" key="5">
    <source>
        <dbReference type="ARBA" id="ARBA00022692"/>
    </source>
</evidence>
<keyword evidence="6" id="KW-0375">Hydrogen ion transport</keyword>
<keyword evidence="8" id="KW-0406">Ion transport</keyword>
<dbReference type="GO" id="GO:0015252">
    <property type="term" value="F:proton channel activity"/>
    <property type="evidence" value="ECO:0007669"/>
    <property type="project" value="InterPro"/>
</dbReference>
<dbReference type="InterPro" id="IPR004878">
    <property type="entry name" value="Otopetrin"/>
</dbReference>
<sequence>MELDNLLLIVAQTGLRDHLIAFLASMATLVQTTLQTVFILDCSCRFAYNPQQVKSKSGREVVTFLLVCNLAMWAINTLETNRADSHPIQVKFYGGEWAWPIITHVSMPLAIFYRFHSTVCLCEIWKKSFKYKPSNLAFV</sequence>
<comment type="subcellular location">
    <subcellularLocation>
        <location evidence="1">Cell membrane</location>
        <topology evidence="1">Multi-pass membrane protein</topology>
    </subcellularLocation>
</comment>
<keyword evidence="12" id="KW-1185">Reference proteome</keyword>
<dbReference type="Pfam" id="PF03189">
    <property type="entry name" value="Otopetrin"/>
    <property type="match status" value="1"/>
</dbReference>
<evidence type="ECO:0000256" key="9">
    <source>
        <dbReference type="ARBA" id="ARBA00023136"/>
    </source>
</evidence>
<dbReference type="GO" id="GO:0005886">
    <property type="term" value="C:plasma membrane"/>
    <property type="evidence" value="ECO:0007669"/>
    <property type="project" value="UniProtKB-SubCell"/>
</dbReference>
<evidence type="ECO:0000256" key="1">
    <source>
        <dbReference type="ARBA" id="ARBA00004651"/>
    </source>
</evidence>
<keyword evidence="9" id="KW-0472">Membrane</keyword>
<protein>
    <submittedName>
        <fullName evidence="11">Proton channel OtopLc</fullName>
    </submittedName>
</protein>
<keyword evidence="10" id="KW-0407">Ion channel</keyword>
<keyword evidence="4" id="KW-1003">Cell membrane</keyword>
<accession>A0A7R8H707</accession>
<evidence type="ECO:0000256" key="8">
    <source>
        <dbReference type="ARBA" id="ARBA00023065"/>
    </source>
</evidence>
<dbReference type="AlphaFoldDB" id="A0A7R8H707"/>
<evidence type="ECO:0000256" key="4">
    <source>
        <dbReference type="ARBA" id="ARBA00022475"/>
    </source>
</evidence>
<dbReference type="Proteomes" id="UP000675881">
    <property type="component" value="Chromosome 3"/>
</dbReference>
<evidence type="ECO:0000313" key="11">
    <source>
        <dbReference type="EMBL" id="CAF2907717.1"/>
    </source>
</evidence>
<keyword evidence="3" id="KW-0813">Transport</keyword>
<evidence type="ECO:0000256" key="10">
    <source>
        <dbReference type="ARBA" id="ARBA00023303"/>
    </source>
</evidence>